<evidence type="ECO:0000256" key="15">
    <source>
        <dbReference type="ARBA" id="ARBA00023002"/>
    </source>
</evidence>
<dbReference type="Pfam" id="PF00394">
    <property type="entry name" value="Cu-oxidase"/>
    <property type="match status" value="1"/>
</dbReference>
<evidence type="ECO:0000313" key="24">
    <source>
        <dbReference type="EMBL" id="WDH80390.1"/>
    </source>
</evidence>
<feature type="binding site" description="type 1 copper site" evidence="20">
    <location>
        <position position="139"/>
    </location>
    <ligand>
        <name>Cu cation</name>
        <dbReference type="ChEBI" id="CHEBI:23378"/>
        <label>1</label>
    </ligand>
</feature>
<protein>
    <recommendedName>
        <fullName evidence="9">Copper-containing nitrite reductase</fullName>
        <ecNumber evidence="8">1.7.2.1</ecNumber>
    </recommendedName>
    <alternativeName>
        <fullName evidence="18">Cu-NIR</fullName>
    </alternativeName>
</protein>
<comment type="subcellular location">
    <subcellularLocation>
        <location evidence="4">Periplasm</location>
    </subcellularLocation>
</comment>
<dbReference type="AlphaFoldDB" id="A0AAX3MSA2"/>
<dbReference type="InterPro" id="IPR011707">
    <property type="entry name" value="Cu-oxidase-like_N"/>
</dbReference>
<dbReference type="GO" id="GO:0042128">
    <property type="term" value="P:nitrate assimilation"/>
    <property type="evidence" value="ECO:0007669"/>
    <property type="project" value="UniProtKB-KW"/>
</dbReference>
<dbReference type="Gene3D" id="2.60.40.420">
    <property type="entry name" value="Cupredoxins - blue copper proteins"/>
    <property type="match status" value="2"/>
</dbReference>
<feature type="binding site" description="type 1 copper site" evidence="20">
    <location>
        <position position="179"/>
    </location>
    <ligand>
        <name>Cu cation</name>
        <dbReference type="ChEBI" id="CHEBI:23378"/>
        <label>1</label>
    </ligand>
</feature>
<dbReference type="SUPFAM" id="SSF49503">
    <property type="entry name" value="Cupredoxins"/>
    <property type="match status" value="3"/>
</dbReference>
<evidence type="ECO:0000256" key="19">
    <source>
        <dbReference type="ARBA" id="ARBA00049340"/>
    </source>
</evidence>
<organism evidence="24 25">
    <name type="scientific">Paenibacillus urinalis</name>
    <dbReference type="NCBI Taxonomy" id="521520"/>
    <lineage>
        <taxon>Bacteria</taxon>
        <taxon>Bacillati</taxon>
        <taxon>Bacillota</taxon>
        <taxon>Bacilli</taxon>
        <taxon>Bacillales</taxon>
        <taxon>Paenibacillaceae</taxon>
        <taxon>Paenibacillus</taxon>
    </lineage>
</organism>
<keyword evidence="12" id="KW-0677">Repeat</keyword>
<keyword evidence="17" id="KW-0534">Nitrate assimilation</keyword>
<evidence type="ECO:0000259" key="22">
    <source>
        <dbReference type="Pfam" id="PF07731"/>
    </source>
</evidence>
<comment type="subunit">
    <text evidence="7">Homotrimer.</text>
</comment>
<proteinExistence type="inferred from homology"/>
<feature type="domain" description="Plastocyanin-like" evidence="22">
    <location>
        <begin position="358"/>
        <end position="465"/>
    </location>
</feature>
<dbReference type="PROSITE" id="PS00079">
    <property type="entry name" value="MULTICOPPER_OXIDASE1"/>
    <property type="match status" value="1"/>
</dbReference>
<dbReference type="GO" id="GO:0050421">
    <property type="term" value="F:nitrite reductase (NO-forming) activity"/>
    <property type="evidence" value="ECO:0007669"/>
    <property type="project" value="UniProtKB-EC"/>
</dbReference>
<evidence type="ECO:0000259" key="23">
    <source>
        <dbReference type="Pfam" id="PF07732"/>
    </source>
</evidence>
<evidence type="ECO:0000256" key="16">
    <source>
        <dbReference type="ARBA" id="ARBA00023008"/>
    </source>
</evidence>
<evidence type="ECO:0000256" key="17">
    <source>
        <dbReference type="ARBA" id="ARBA00023063"/>
    </source>
</evidence>
<dbReference type="InterPro" id="IPR033138">
    <property type="entry name" value="Cu_oxidase_CS"/>
</dbReference>
<evidence type="ECO:0000256" key="8">
    <source>
        <dbReference type="ARBA" id="ARBA00011882"/>
    </source>
</evidence>
<dbReference type="InterPro" id="IPR001117">
    <property type="entry name" value="Cu-oxidase_2nd"/>
</dbReference>
<evidence type="ECO:0000256" key="18">
    <source>
        <dbReference type="ARBA" id="ARBA00032356"/>
    </source>
</evidence>
<evidence type="ECO:0000259" key="21">
    <source>
        <dbReference type="Pfam" id="PF00394"/>
    </source>
</evidence>
<keyword evidence="11 20" id="KW-0479">Metal-binding</keyword>
<dbReference type="PROSITE" id="PS00080">
    <property type="entry name" value="MULTICOPPER_OXIDASE2"/>
    <property type="match status" value="1"/>
</dbReference>
<evidence type="ECO:0000256" key="5">
    <source>
        <dbReference type="ARBA" id="ARBA00005127"/>
    </source>
</evidence>
<keyword evidence="15" id="KW-0560">Oxidoreductase</keyword>
<accession>A0AAX3MSA2</accession>
<comment type="cofactor">
    <cofactor evidence="3">
        <name>FAD</name>
        <dbReference type="ChEBI" id="CHEBI:57692"/>
    </cofactor>
</comment>
<evidence type="ECO:0000256" key="2">
    <source>
        <dbReference type="ARBA" id="ARBA00001973"/>
    </source>
</evidence>
<keyword evidence="16 20" id="KW-0186">Copper</keyword>
<sequence>MKKAFNMVWILAVVLLIILFVMSIHKFQSGKYPEEINMGEMHLHSHDIQDAHDALIHTDSDLPEQSCPELTAQPGEEPVRTYQLQAEQTELTMDNGKRAKAWTFNGSTPGPELRVKEGERVVVQLSNKNVEKGVTIHWHGVVLPCSQDGVAGVTQNAVMPGETFTYEFIAKHPGTYWYHSHQQSSEQSSKGLIGRLIVEPEADTYHYDHDYAVTLSILDDRYVLTNGHENGIQLPAEPGDTVRLRLINASNLVQWMSIAGTDYQVISMDGQDLNKPGMLVNTKIPIGGGQRYDLLFTVPEQGAVRVYSNDEEKWSIRIGSGEVFDIEGTESAFDFTRYGEPVSTDPIQSNTVYDKEFNLDLGAVNINGEQFHHIPPMIVKEGDKVKIRLQHQFGAEHPMHLHGHLFRVISKNGQTLTRSPVYLDSLLLFRGDVYEIAFEADNPGLWMMHCHNLGHAANGMSMMLNYDGVTTPYTVGTIPGNLPD</sequence>
<evidence type="ECO:0000256" key="20">
    <source>
        <dbReference type="PIRSR" id="PIRSR601287-1"/>
    </source>
</evidence>
<evidence type="ECO:0000256" key="4">
    <source>
        <dbReference type="ARBA" id="ARBA00004418"/>
    </source>
</evidence>
<evidence type="ECO:0000256" key="3">
    <source>
        <dbReference type="ARBA" id="ARBA00001974"/>
    </source>
</evidence>
<evidence type="ECO:0000256" key="10">
    <source>
        <dbReference type="ARBA" id="ARBA00022630"/>
    </source>
</evidence>
<name>A0AAX3MSA2_9BACL</name>
<dbReference type="Pfam" id="PF07732">
    <property type="entry name" value="Cu-oxidase_3"/>
    <property type="match status" value="1"/>
</dbReference>
<evidence type="ECO:0000313" key="25">
    <source>
        <dbReference type="Proteomes" id="UP001220962"/>
    </source>
</evidence>
<dbReference type="InterPro" id="IPR045087">
    <property type="entry name" value="Cu-oxidase_fam"/>
</dbReference>
<dbReference type="InterPro" id="IPR002355">
    <property type="entry name" value="Cu_oxidase_Cu_BS"/>
</dbReference>
<dbReference type="EC" id="1.7.2.1" evidence="8"/>
<dbReference type="Proteomes" id="UP001220962">
    <property type="component" value="Chromosome"/>
</dbReference>
<evidence type="ECO:0000256" key="9">
    <source>
        <dbReference type="ARBA" id="ARBA00017290"/>
    </source>
</evidence>
<evidence type="ECO:0000256" key="11">
    <source>
        <dbReference type="ARBA" id="ARBA00022723"/>
    </source>
</evidence>
<evidence type="ECO:0000256" key="12">
    <source>
        <dbReference type="ARBA" id="ARBA00022737"/>
    </source>
</evidence>
<feature type="domain" description="Plastocyanin-like" evidence="21">
    <location>
        <begin position="223"/>
        <end position="307"/>
    </location>
</feature>
<dbReference type="InterPro" id="IPR008972">
    <property type="entry name" value="Cupredoxin"/>
</dbReference>
<comment type="similarity">
    <text evidence="6">Belongs to the multicopper oxidase family.</text>
</comment>
<comment type="pathway">
    <text evidence="5">Nitrogen metabolism; nitrate reduction (denitrification); dinitrogen from nitrate: step 2/4.</text>
</comment>
<gene>
    <name evidence="24" type="ORF">PUW23_12500</name>
</gene>
<dbReference type="InterPro" id="IPR011706">
    <property type="entry name" value="Cu-oxidase_C"/>
</dbReference>
<dbReference type="EMBL" id="CP118101">
    <property type="protein sequence ID" value="WDH80390.1"/>
    <property type="molecule type" value="Genomic_DNA"/>
</dbReference>
<evidence type="ECO:0000256" key="14">
    <source>
        <dbReference type="ARBA" id="ARBA00022827"/>
    </source>
</evidence>
<dbReference type="PANTHER" id="PTHR11709:SF394">
    <property type="entry name" value="FI03373P-RELATED"/>
    <property type="match status" value="1"/>
</dbReference>
<keyword evidence="13" id="KW-0574">Periplasm</keyword>
<comment type="cofactor">
    <cofactor evidence="1">
        <name>Cu(+)</name>
        <dbReference type="ChEBI" id="CHEBI:49552"/>
    </cofactor>
</comment>
<feature type="domain" description="Plastocyanin-like" evidence="23">
    <location>
        <begin position="87"/>
        <end position="202"/>
    </location>
</feature>
<dbReference type="CDD" id="cd04202">
    <property type="entry name" value="CuRO_D2_2dMcoN_like"/>
    <property type="match status" value="1"/>
</dbReference>
<evidence type="ECO:0000256" key="13">
    <source>
        <dbReference type="ARBA" id="ARBA00022764"/>
    </source>
</evidence>
<evidence type="ECO:0000256" key="1">
    <source>
        <dbReference type="ARBA" id="ARBA00001960"/>
    </source>
</evidence>
<dbReference type="GO" id="GO:0005507">
    <property type="term" value="F:copper ion binding"/>
    <property type="evidence" value="ECO:0007669"/>
    <property type="project" value="InterPro"/>
</dbReference>
<dbReference type="InterPro" id="IPR001287">
    <property type="entry name" value="NO2-reductase_Cu"/>
</dbReference>
<dbReference type="Pfam" id="PF07731">
    <property type="entry name" value="Cu-oxidase_2"/>
    <property type="match status" value="1"/>
</dbReference>
<comment type="catalytic activity">
    <reaction evidence="19">
        <text>nitric oxide + Fe(III)-[cytochrome c] + H2O = Fe(II)-[cytochrome c] + nitrite + 2 H(+)</text>
        <dbReference type="Rhea" id="RHEA:15233"/>
        <dbReference type="Rhea" id="RHEA-COMP:10350"/>
        <dbReference type="Rhea" id="RHEA-COMP:14399"/>
        <dbReference type="ChEBI" id="CHEBI:15377"/>
        <dbReference type="ChEBI" id="CHEBI:15378"/>
        <dbReference type="ChEBI" id="CHEBI:16301"/>
        <dbReference type="ChEBI" id="CHEBI:16480"/>
        <dbReference type="ChEBI" id="CHEBI:29033"/>
        <dbReference type="ChEBI" id="CHEBI:29034"/>
        <dbReference type="EC" id="1.7.2.1"/>
    </reaction>
</comment>
<keyword evidence="14" id="KW-0274">FAD</keyword>
<evidence type="ECO:0000256" key="7">
    <source>
        <dbReference type="ARBA" id="ARBA00011233"/>
    </source>
</evidence>
<dbReference type="PANTHER" id="PTHR11709">
    <property type="entry name" value="MULTI-COPPER OXIDASE"/>
    <property type="match status" value="1"/>
</dbReference>
<comment type="cofactor">
    <cofactor evidence="2 20">
        <name>Cu(2+)</name>
        <dbReference type="ChEBI" id="CHEBI:29036"/>
    </cofactor>
</comment>
<keyword evidence="10" id="KW-0285">Flavoprotein</keyword>
<evidence type="ECO:0000256" key="6">
    <source>
        <dbReference type="ARBA" id="ARBA00010609"/>
    </source>
</evidence>
<reference evidence="24" key="1">
    <citation type="submission" date="2023-02" db="EMBL/GenBank/DDBJ databases">
        <title>Pathogen: clinical or host-associated sample.</title>
        <authorList>
            <person name="Hergert J."/>
            <person name="Casey R."/>
            <person name="Wagner J."/>
            <person name="Young E.L."/>
            <person name="Oakeson K.F."/>
        </authorList>
    </citation>
    <scope>NUCLEOTIDE SEQUENCE</scope>
    <source>
        <strain evidence="24">2022CK-00830</strain>
    </source>
</reference>
<dbReference type="PRINTS" id="PR00695">
    <property type="entry name" value="CUNO2RDTASE"/>
</dbReference>
<dbReference type="RefSeq" id="WP_205053152.1">
    <property type="nucleotide sequence ID" value="NZ_CP118101.1"/>
</dbReference>
<dbReference type="GO" id="GO:0042597">
    <property type="term" value="C:periplasmic space"/>
    <property type="evidence" value="ECO:0007669"/>
    <property type="project" value="UniProtKB-SubCell"/>
</dbReference>